<evidence type="ECO:0000256" key="1">
    <source>
        <dbReference type="SAM" id="MobiDB-lite"/>
    </source>
</evidence>
<dbReference type="Proteomes" id="UP001597497">
    <property type="component" value="Unassembled WGS sequence"/>
</dbReference>
<accession>A0ABW5RDB4</accession>
<comment type="caution">
    <text evidence="2">The sequence shown here is derived from an EMBL/GenBank/DDBJ whole genome shotgun (WGS) entry which is preliminary data.</text>
</comment>
<organism evidence="2 3">
    <name type="scientific">Marinicrinis sediminis</name>
    <dbReference type="NCBI Taxonomy" id="1652465"/>
    <lineage>
        <taxon>Bacteria</taxon>
        <taxon>Bacillati</taxon>
        <taxon>Bacillota</taxon>
        <taxon>Bacilli</taxon>
        <taxon>Bacillales</taxon>
        <taxon>Paenibacillaceae</taxon>
    </lineage>
</organism>
<feature type="compositionally biased region" description="Basic and acidic residues" evidence="1">
    <location>
        <begin position="84"/>
        <end position="100"/>
    </location>
</feature>
<feature type="region of interest" description="Disordered" evidence="1">
    <location>
        <begin position="84"/>
        <end position="111"/>
    </location>
</feature>
<sequence length="233" mass="26706">MSFDPTVFDNLKVMLEGAVYDLDLNEQIEITGREDRLDIASMSRYYQLSFGLRNTEQTPKQTDFTAVISLHTGLADLAGELMDRPSQTDKDSQHESKSPDTDANGSVQDRPGCGLHLSFYYDRSTFDTDMSSAQDGAESMERLGAQMLPIVQAIWEGEGRQIRQNISMTFTQMPDEHHDQDQVSPLYRSQHRFEVAFDRKIDEQQIEDLPDLVDHVRMTLKELQAWINERINP</sequence>
<protein>
    <submittedName>
        <fullName evidence="2">Uncharacterized protein</fullName>
    </submittedName>
</protein>
<keyword evidence="3" id="KW-1185">Reference proteome</keyword>
<name>A0ABW5RDB4_9BACL</name>
<dbReference type="EMBL" id="JBHUMM010000043">
    <property type="protein sequence ID" value="MFD2673067.1"/>
    <property type="molecule type" value="Genomic_DNA"/>
</dbReference>
<dbReference type="RefSeq" id="WP_379930622.1">
    <property type="nucleotide sequence ID" value="NZ_JBHUMM010000043.1"/>
</dbReference>
<evidence type="ECO:0000313" key="2">
    <source>
        <dbReference type="EMBL" id="MFD2673067.1"/>
    </source>
</evidence>
<proteinExistence type="predicted"/>
<gene>
    <name evidence="2" type="ORF">ACFSUC_15965</name>
</gene>
<evidence type="ECO:0000313" key="3">
    <source>
        <dbReference type="Proteomes" id="UP001597497"/>
    </source>
</evidence>
<reference evidence="3" key="1">
    <citation type="journal article" date="2019" name="Int. J. Syst. Evol. Microbiol.">
        <title>The Global Catalogue of Microorganisms (GCM) 10K type strain sequencing project: providing services to taxonomists for standard genome sequencing and annotation.</title>
        <authorList>
            <consortium name="The Broad Institute Genomics Platform"/>
            <consortium name="The Broad Institute Genome Sequencing Center for Infectious Disease"/>
            <person name="Wu L."/>
            <person name="Ma J."/>
        </authorList>
    </citation>
    <scope>NUCLEOTIDE SEQUENCE [LARGE SCALE GENOMIC DNA]</scope>
    <source>
        <strain evidence="3">KCTC 33676</strain>
    </source>
</reference>